<protein>
    <submittedName>
        <fullName evidence="1">Uncharacterized protein</fullName>
    </submittedName>
</protein>
<dbReference type="STRING" id="929713.NIASO_07900"/>
<dbReference type="AlphaFoldDB" id="W0F7L5"/>
<evidence type="ECO:0000313" key="2">
    <source>
        <dbReference type="Proteomes" id="UP000003586"/>
    </source>
</evidence>
<dbReference type="KEGG" id="nso:NIASO_07900"/>
<accession>W0F7L5</accession>
<sequence length="69" mass="7994">MHEKYFGCPDRSNRTIIKPCQDRPPSISIKNNVFAENKNEYPPVIANSLEPNAGPRYCYKPRRAKDLPF</sequence>
<organism evidence="1 2">
    <name type="scientific">Niabella soli DSM 19437</name>
    <dbReference type="NCBI Taxonomy" id="929713"/>
    <lineage>
        <taxon>Bacteria</taxon>
        <taxon>Pseudomonadati</taxon>
        <taxon>Bacteroidota</taxon>
        <taxon>Chitinophagia</taxon>
        <taxon>Chitinophagales</taxon>
        <taxon>Chitinophagaceae</taxon>
        <taxon>Niabella</taxon>
    </lineage>
</organism>
<dbReference type="EMBL" id="CP007035">
    <property type="protein sequence ID" value="AHF17454.1"/>
    <property type="molecule type" value="Genomic_DNA"/>
</dbReference>
<name>W0F7L5_9BACT</name>
<gene>
    <name evidence="1" type="ORF">NIASO_07900</name>
</gene>
<evidence type="ECO:0000313" key="1">
    <source>
        <dbReference type="EMBL" id="AHF17454.1"/>
    </source>
</evidence>
<dbReference type="HOGENOM" id="CLU_2771673_0_0_10"/>
<keyword evidence="2" id="KW-1185">Reference proteome</keyword>
<proteinExistence type="predicted"/>
<dbReference type="Proteomes" id="UP000003586">
    <property type="component" value="Chromosome"/>
</dbReference>
<reference evidence="1 2" key="1">
    <citation type="submission" date="2013-12" db="EMBL/GenBank/DDBJ databases">
        <authorList>
            <consortium name="DOE Joint Genome Institute"/>
            <person name="Eisen J."/>
            <person name="Huntemann M."/>
            <person name="Han J."/>
            <person name="Chen A."/>
            <person name="Kyrpides N."/>
            <person name="Mavromatis K."/>
            <person name="Markowitz V."/>
            <person name="Palaniappan K."/>
            <person name="Ivanova N."/>
            <person name="Schaumberg A."/>
            <person name="Pati A."/>
            <person name="Liolios K."/>
            <person name="Nordberg H.P."/>
            <person name="Cantor M.N."/>
            <person name="Hua S.X."/>
            <person name="Woyke T."/>
        </authorList>
    </citation>
    <scope>NUCLEOTIDE SEQUENCE [LARGE SCALE GENOMIC DNA]</scope>
    <source>
        <strain evidence="2">DSM 19437</strain>
    </source>
</reference>